<proteinExistence type="predicted"/>
<dbReference type="Proteomes" id="UP000242715">
    <property type="component" value="Unassembled WGS sequence"/>
</dbReference>
<dbReference type="AlphaFoldDB" id="A0A2Z6P9N9"/>
<reference evidence="2" key="1">
    <citation type="journal article" date="2017" name="Front. Plant Sci.">
        <title>Climate Clever Clovers: New Paradigm to Reduce the Environmental Footprint of Ruminants by Breeding Low Methanogenic Forages Utilizing Haplotype Variation.</title>
        <authorList>
            <person name="Kaur P."/>
            <person name="Appels R."/>
            <person name="Bayer P.E."/>
            <person name="Keeble-Gagnere G."/>
            <person name="Wang J."/>
            <person name="Hirakawa H."/>
            <person name="Shirasawa K."/>
            <person name="Vercoe P."/>
            <person name="Stefanova K."/>
            <person name="Durmic Z."/>
            <person name="Nichols P."/>
            <person name="Revell C."/>
            <person name="Isobe S.N."/>
            <person name="Edwards D."/>
            <person name="Erskine W."/>
        </authorList>
    </citation>
    <scope>NUCLEOTIDE SEQUENCE [LARGE SCALE GENOMIC DNA]</scope>
    <source>
        <strain evidence="2">cv. Daliak</strain>
    </source>
</reference>
<name>A0A2Z6P9N9_TRISU</name>
<dbReference type="EMBL" id="DF974099">
    <property type="protein sequence ID" value="GAU45105.1"/>
    <property type="molecule type" value="Genomic_DNA"/>
</dbReference>
<evidence type="ECO:0000313" key="1">
    <source>
        <dbReference type="EMBL" id="GAU45105.1"/>
    </source>
</evidence>
<protein>
    <submittedName>
        <fullName evidence="1">Uncharacterized protein</fullName>
    </submittedName>
</protein>
<sequence length="72" mass="8250">MAWSIMKHKSILKRRSVQITVALHHSINSRVKGNYNFLNFKSKSRKGVKNQIKNEPTAITNTITNLSSKKLL</sequence>
<accession>A0A2Z6P9N9</accession>
<keyword evidence="2" id="KW-1185">Reference proteome</keyword>
<evidence type="ECO:0000313" key="2">
    <source>
        <dbReference type="Proteomes" id="UP000242715"/>
    </source>
</evidence>
<organism evidence="1 2">
    <name type="scientific">Trifolium subterraneum</name>
    <name type="common">Subterranean clover</name>
    <dbReference type="NCBI Taxonomy" id="3900"/>
    <lineage>
        <taxon>Eukaryota</taxon>
        <taxon>Viridiplantae</taxon>
        <taxon>Streptophyta</taxon>
        <taxon>Embryophyta</taxon>
        <taxon>Tracheophyta</taxon>
        <taxon>Spermatophyta</taxon>
        <taxon>Magnoliopsida</taxon>
        <taxon>eudicotyledons</taxon>
        <taxon>Gunneridae</taxon>
        <taxon>Pentapetalae</taxon>
        <taxon>rosids</taxon>
        <taxon>fabids</taxon>
        <taxon>Fabales</taxon>
        <taxon>Fabaceae</taxon>
        <taxon>Papilionoideae</taxon>
        <taxon>50 kb inversion clade</taxon>
        <taxon>NPAAA clade</taxon>
        <taxon>Hologalegina</taxon>
        <taxon>IRL clade</taxon>
        <taxon>Trifolieae</taxon>
        <taxon>Trifolium</taxon>
    </lineage>
</organism>
<gene>
    <name evidence="1" type="ORF">TSUD_183130</name>
</gene>